<keyword evidence="2" id="KW-1185">Reference proteome</keyword>
<organism evidence="1 2">
    <name type="scientific">Hyalomma asiaticum</name>
    <name type="common">Tick</name>
    <dbReference type="NCBI Taxonomy" id="266040"/>
    <lineage>
        <taxon>Eukaryota</taxon>
        <taxon>Metazoa</taxon>
        <taxon>Ecdysozoa</taxon>
        <taxon>Arthropoda</taxon>
        <taxon>Chelicerata</taxon>
        <taxon>Arachnida</taxon>
        <taxon>Acari</taxon>
        <taxon>Parasitiformes</taxon>
        <taxon>Ixodida</taxon>
        <taxon>Ixodoidea</taxon>
        <taxon>Ixodidae</taxon>
        <taxon>Hyalomminae</taxon>
        <taxon>Hyalomma</taxon>
    </lineage>
</organism>
<comment type="caution">
    <text evidence="1">The sequence shown here is derived from an EMBL/GenBank/DDBJ whole genome shotgun (WGS) entry which is preliminary data.</text>
</comment>
<protein>
    <submittedName>
        <fullName evidence="1">Uncharacterized protein</fullName>
    </submittedName>
</protein>
<dbReference type="EMBL" id="CM023484">
    <property type="protein sequence ID" value="KAH6932143.1"/>
    <property type="molecule type" value="Genomic_DNA"/>
</dbReference>
<reference evidence="1" key="1">
    <citation type="submission" date="2020-05" db="EMBL/GenBank/DDBJ databases">
        <title>Large-scale comparative analyses of tick genomes elucidate their genetic diversity and vector capacities.</title>
        <authorList>
            <person name="Jia N."/>
            <person name="Wang J."/>
            <person name="Shi W."/>
            <person name="Du L."/>
            <person name="Sun Y."/>
            <person name="Zhan W."/>
            <person name="Jiang J."/>
            <person name="Wang Q."/>
            <person name="Zhang B."/>
            <person name="Ji P."/>
            <person name="Sakyi L.B."/>
            <person name="Cui X."/>
            <person name="Yuan T."/>
            <person name="Jiang B."/>
            <person name="Yang W."/>
            <person name="Lam T.T.-Y."/>
            <person name="Chang Q."/>
            <person name="Ding S."/>
            <person name="Wang X."/>
            <person name="Zhu J."/>
            <person name="Ruan X."/>
            <person name="Zhao L."/>
            <person name="Wei J."/>
            <person name="Que T."/>
            <person name="Du C."/>
            <person name="Cheng J."/>
            <person name="Dai P."/>
            <person name="Han X."/>
            <person name="Huang E."/>
            <person name="Gao Y."/>
            <person name="Liu J."/>
            <person name="Shao H."/>
            <person name="Ye R."/>
            <person name="Li L."/>
            <person name="Wei W."/>
            <person name="Wang X."/>
            <person name="Wang C."/>
            <person name="Yang T."/>
            <person name="Huo Q."/>
            <person name="Li W."/>
            <person name="Guo W."/>
            <person name="Chen H."/>
            <person name="Zhou L."/>
            <person name="Ni X."/>
            <person name="Tian J."/>
            <person name="Zhou Y."/>
            <person name="Sheng Y."/>
            <person name="Liu T."/>
            <person name="Pan Y."/>
            <person name="Xia L."/>
            <person name="Li J."/>
            <person name="Zhao F."/>
            <person name="Cao W."/>
        </authorList>
    </citation>
    <scope>NUCLEOTIDE SEQUENCE</scope>
    <source>
        <strain evidence="1">Hyas-2018</strain>
    </source>
</reference>
<dbReference type="Proteomes" id="UP000821845">
    <property type="component" value="Chromosome 4"/>
</dbReference>
<evidence type="ECO:0000313" key="1">
    <source>
        <dbReference type="EMBL" id="KAH6932143.1"/>
    </source>
</evidence>
<gene>
    <name evidence="1" type="ORF">HPB50_003046</name>
</gene>
<sequence length="327" mass="37931">MPGRRPYCQIIDGVPRSPLVTPAIFRKGLSFRPVKGDVVQCTYPKSGTYWFQYITQLIVNGGRPIRSFDEFGLNVRFIEYADTDGWESPLPLRLFMTHLPLSRDAMNAEAKYVYVARNPWDVCVSQFRMLTDISTSKFQDGTFEEFFEPFVQGELGYGTYFDHVGSAYALKDERNLFFVTYEEFKRDPKGTILRLARFLGDSYSMALLEDPKILENIVEWSKPEYMRKVIVLNFNGNDSPEWNDLFAKKNITSKEGYLGDHKKYALVREAKVGGWKEYFTPDLLARFEKKIQEEGDKASFMQLWEDIRSEAVRLSRETAERLVPSVP</sequence>
<proteinExistence type="predicted"/>
<name>A0ACB7SBA4_HYAAI</name>
<evidence type="ECO:0000313" key="2">
    <source>
        <dbReference type="Proteomes" id="UP000821845"/>
    </source>
</evidence>
<accession>A0ACB7SBA4</accession>